<feature type="domain" description="SAM" evidence="2">
    <location>
        <begin position="315"/>
        <end position="378"/>
    </location>
</feature>
<accession>A0A0B6ZQM1</accession>
<dbReference type="PROSITE" id="PS50088">
    <property type="entry name" value="ANK_REPEAT"/>
    <property type="match status" value="3"/>
</dbReference>
<proteinExistence type="predicted"/>
<dbReference type="Pfam" id="PF00023">
    <property type="entry name" value="Ank"/>
    <property type="match status" value="1"/>
</dbReference>
<keyword evidence="1" id="KW-0040">ANK repeat</keyword>
<dbReference type="InterPro" id="IPR002110">
    <property type="entry name" value="Ankyrin_rpt"/>
</dbReference>
<dbReference type="GO" id="GO:0071546">
    <property type="term" value="C:pi-body"/>
    <property type="evidence" value="ECO:0007669"/>
    <property type="project" value="TreeGrafter"/>
</dbReference>
<reference evidence="3" key="1">
    <citation type="submission" date="2014-12" db="EMBL/GenBank/DDBJ databases">
        <title>Insight into the proteome of Arion vulgaris.</title>
        <authorList>
            <person name="Aradska J."/>
            <person name="Bulat T."/>
            <person name="Smidak R."/>
            <person name="Sarate P."/>
            <person name="Gangsoo J."/>
            <person name="Sialana F."/>
            <person name="Bilban M."/>
            <person name="Lubec G."/>
        </authorList>
    </citation>
    <scope>NUCLEOTIDE SEQUENCE</scope>
    <source>
        <tissue evidence="3">Skin</tissue>
    </source>
</reference>
<name>A0A0B6ZQM1_9EUPU</name>
<evidence type="ECO:0000256" key="1">
    <source>
        <dbReference type="PROSITE-ProRule" id="PRU00023"/>
    </source>
</evidence>
<dbReference type="SMART" id="SM00248">
    <property type="entry name" value="ANK"/>
    <property type="match status" value="5"/>
</dbReference>
<dbReference type="SUPFAM" id="SSF47769">
    <property type="entry name" value="SAM/Pointed domain"/>
    <property type="match status" value="1"/>
</dbReference>
<dbReference type="PROSITE" id="PS50297">
    <property type="entry name" value="ANK_REP_REGION"/>
    <property type="match status" value="3"/>
</dbReference>
<dbReference type="PANTHER" id="PTHR24157">
    <property type="entry name" value="ANKYRIN REPEAT, SAM AND BASIC LEUCINE ZIPPER DOMAIN-CONTAINING PROTEIN 1"/>
    <property type="match status" value="1"/>
</dbReference>
<gene>
    <name evidence="3" type="primary">ORF76194</name>
</gene>
<dbReference type="InterPro" id="IPR001660">
    <property type="entry name" value="SAM"/>
</dbReference>
<evidence type="ECO:0000313" key="3">
    <source>
        <dbReference type="EMBL" id="CEK70924.1"/>
    </source>
</evidence>
<sequence length="442" mass="48934">RTVDSCSYIILSTLQMSYFPAGEEDDYDSEDGFIDNGTTCKNEIQDLKSNFSNGHLNGHKQVGNGSEGRSVSWAHSDSLTYPRYQVTNVLSMEDLKIAAVKGNTELAERCLNQGLIVDEPLKCGWTALMYAGNYGQPDLMKLLLRKGADPNYHCDMFTALMSVCSACSHNEDKLKECIQILTEAGADVNAKDRFHTTALMLASKEGRLLVVTELIKHGADVNKQDSRGWTALTFATQRGVKSVVSELLNSGADSNIQHADRLTVKDLAAHLPTDEMLALLEQRPAKLVGCTGDMPDCEDKKIISTSKSYQTGDNVRYGELEVFLLGLDLSHLVDMFHQQLIDLSLLMTLTEQDLINAGVNQVGARKKLLDAIQALHKKDWQPSSLVSIHFNKQIRCSDAVAILANSSRHLRYIGSTIIYVREQLSRHPEQIILPTEGEMVSD</sequence>
<feature type="non-terminal residue" evidence="3">
    <location>
        <position position="442"/>
    </location>
</feature>
<dbReference type="SMART" id="SM00454">
    <property type="entry name" value="SAM"/>
    <property type="match status" value="1"/>
</dbReference>
<dbReference type="PANTHER" id="PTHR24157:SF3">
    <property type="entry name" value="ANKYRIN REPEAT, SAM AND BASIC LEUCINE ZIPPER DOMAIN-CONTAINING PROTEIN 1"/>
    <property type="match status" value="1"/>
</dbReference>
<evidence type="ECO:0000259" key="2">
    <source>
        <dbReference type="PROSITE" id="PS50105"/>
    </source>
</evidence>
<dbReference type="Gene3D" id="1.10.150.50">
    <property type="entry name" value="Transcription Factor, Ets-1"/>
    <property type="match status" value="1"/>
</dbReference>
<dbReference type="Pfam" id="PF12796">
    <property type="entry name" value="Ank_2"/>
    <property type="match status" value="1"/>
</dbReference>
<dbReference type="SUPFAM" id="SSF48403">
    <property type="entry name" value="Ankyrin repeat"/>
    <property type="match status" value="1"/>
</dbReference>
<protein>
    <recommendedName>
        <fullName evidence="2">SAM domain-containing protein</fullName>
    </recommendedName>
</protein>
<dbReference type="Pfam" id="PF00536">
    <property type="entry name" value="SAM_1"/>
    <property type="match status" value="1"/>
</dbReference>
<feature type="repeat" description="ANK" evidence="1">
    <location>
        <begin position="227"/>
        <end position="259"/>
    </location>
</feature>
<feature type="repeat" description="ANK" evidence="1">
    <location>
        <begin position="194"/>
        <end position="226"/>
    </location>
</feature>
<dbReference type="AlphaFoldDB" id="A0A0B6ZQM1"/>
<feature type="non-terminal residue" evidence="3">
    <location>
        <position position="1"/>
    </location>
</feature>
<organism evidence="3">
    <name type="scientific">Arion vulgaris</name>
    <dbReference type="NCBI Taxonomy" id="1028688"/>
    <lineage>
        <taxon>Eukaryota</taxon>
        <taxon>Metazoa</taxon>
        <taxon>Spiralia</taxon>
        <taxon>Lophotrochozoa</taxon>
        <taxon>Mollusca</taxon>
        <taxon>Gastropoda</taxon>
        <taxon>Heterobranchia</taxon>
        <taxon>Euthyneura</taxon>
        <taxon>Panpulmonata</taxon>
        <taxon>Eupulmonata</taxon>
        <taxon>Stylommatophora</taxon>
        <taxon>Helicina</taxon>
        <taxon>Arionoidea</taxon>
        <taxon>Arionidae</taxon>
        <taxon>Arion</taxon>
    </lineage>
</organism>
<dbReference type="EMBL" id="HACG01024059">
    <property type="protein sequence ID" value="CEK70924.1"/>
    <property type="molecule type" value="Transcribed_RNA"/>
</dbReference>
<dbReference type="Gene3D" id="1.25.40.20">
    <property type="entry name" value="Ankyrin repeat-containing domain"/>
    <property type="match status" value="1"/>
</dbReference>
<dbReference type="InterPro" id="IPR036770">
    <property type="entry name" value="Ankyrin_rpt-contain_sf"/>
</dbReference>
<feature type="repeat" description="ANK" evidence="1">
    <location>
        <begin position="123"/>
        <end position="155"/>
    </location>
</feature>
<dbReference type="InterPro" id="IPR013761">
    <property type="entry name" value="SAM/pointed_sf"/>
</dbReference>
<dbReference type="PROSITE" id="PS50105">
    <property type="entry name" value="SAM_DOMAIN"/>
    <property type="match status" value="1"/>
</dbReference>